<dbReference type="AlphaFoldDB" id="A0A1B2JF22"/>
<protein>
    <submittedName>
        <fullName evidence="2">BA75_03645T0</fullName>
    </submittedName>
</protein>
<dbReference type="OrthoDB" id="10341095at2759"/>
<evidence type="ECO:0000313" key="2">
    <source>
        <dbReference type="EMBL" id="ANZ76637.1"/>
    </source>
</evidence>
<feature type="region of interest" description="Disordered" evidence="1">
    <location>
        <begin position="103"/>
        <end position="140"/>
    </location>
</feature>
<keyword evidence="3" id="KW-1185">Reference proteome</keyword>
<feature type="compositionally biased region" description="Basic and acidic residues" evidence="1">
    <location>
        <begin position="25"/>
        <end position="35"/>
    </location>
</feature>
<dbReference type="Proteomes" id="UP000094565">
    <property type="component" value="Chromosome 3"/>
</dbReference>
<feature type="region of interest" description="Disordered" evidence="1">
    <location>
        <begin position="24"/>
        <end position="73"/>
    </location>
</feature>
<proteinExistence type="predicted"/>
<reference evidence="2 3" key="1">
    <citation type="submission" date="2016-02" db="EMBL/GenBank/DDBJ databases">
        <title>Comparative genomic and transcriptomic foundation for Pichia pastoris.</title>
        <authorList>
            <person name="Love K.R."/>
            <person name="Shah K.A."/>
            <person name="Whittaker C.A."/>
            <person name="Wu J."/>
            <person name="Bartlett M.C."/>
            <person name="Ma D."/>
            <person name="Leeson R.L."/>
            <person name="Priest M."/>
            <person name="Young S.K."/>
            <person name="Love J.C."/>
        </authorList>
    </citation>
    <scope>NUCLEOTIDE SEQUENCE [LARGE SCALE GENOMIC DNA]</scope>
    <source>
        <strain evidence="2 3">ATCC 28485</strain>
    </source>
</reference>
<dbReference type="EMBL" id="CP014586">
    <property type="protein sequence ID" value="ANZ76637.1"/>
    <property type="molecule type" value="Genomic_DNA"/>
</dbReference>
<feature type="compositionally biased region" description="Low complexity" evidence="1">
    <location>
        <begin position="37"/>
        <end position="66"/>
    </location>
</feature>
<feature type="compositionally biased region" description="Basic residues" evidence="1">
    <location>
        <begin position="118"/>
        <end position="140"/>
    </location>
</feature>
<evidence type="ECO:0000256" key="1">
    <source>
        <dbReference type="SAM" id="MobiDB-lite"/>
    </source>
</evidence>
<evidence type="ECO:0000313" key="3">
    <source>
        <dbReference type="Proteomes" id="UP000094565"/>
    </source>
</evidence>
<gene>
    <name evidence="2" type="ORF">ATY40_BA7503645</name>
</gene>
<organism evidence="2 3">
    <name type="scientific">Komagataella pastoris</name>
    <name type="common">Yeast</name>
    <name type="synonym">Pichia pastoris</name>
    <dbReference type="NCBI Taxonomy" id="4922"/>
    <lineage>
        <taxon>Eukaryota</taxon>
        <taxon>Fungi</taxon>
        <taxon>Dikarya</taxon>
        <taxon>Ascomycota</taxon>
        <taxon>Saccharomycotina</taxon>
        <taxon>Pichiomycetes</taxon>
        <taxon>Pichiales</taxon>
        <taxon>Pichiaceae</taxon>
        <taxon>Komagataella</taxon>
    </lineage>
</organism>
<sequence length="140" mass="15546">MGTTEQKQRNILVPVQGEWASLAAGKDKIRNDKHATSKAVNVKNSNSSRSSTPNSVPTPSNTNTQTAKVDHFNRSEILSVVRTSYKSFVDKASQQTLKTVGFYRPSKDSNTWNVHNKSSSKKTANKNRDSRHRQTAAKQS</sequence>
<accession>A0A1B2JF22</accession>
<name>A0A1B2JF22_PICPA</name>